<sequence length="229" mass="26315">MNTNMKHKKILEIVKERLTCSAHNLDHVLRVLNLCLLIAKDEENVDLEILIPAALLHDIARVEESQDKTGEIDHAVLGCDIAEDILKQLEYEKEKIHRIKHCISAHRFRTGNEPKTIEAKILFDSDKLDIIGATGIARSFMLAGQFGQRLITDTPISDYLKANTVENGRIKEVSKHTPFIEYEIKFKKIPDKLYTKTAKEIGEKRLKFMDEYFKTLRAEIDGVNEVLYI</sequence>
<keyword evidence="3" id="KW-1185">Reference proteome</keyword>
<name>A0A9W5Y231_9CLOT</name>
<feature type="domain" description="HD" evidence="1">
    <location>
        <begin position="24"/>
        <end position="131"/>
    </location>
</feature>
<evidence type="ECO:0000259" key="1">
    <source>
        <dbReference type="PROSITE" id="PS51831"/>
    </source>
</evidence>
<dbReference type="SUPFAM" id="SSF109604">
    <property type="entry name" value="HD-domain/PDEase-like"/>
    <property type="match status" value="1"/>
</dbReference>
<dbReference type="AlphaFoldDB" id="A0A9W5Y231"/>
<evidence type="ECO:0000313" key="2">
    <source>
        <dbReference type="EMBL" id="GKU25102.1"/>
    </source>
</evidence>
<dbReference type="InterPro" id="IPR006674">
    <property type="entry name" value="HD_domain"/>
</dbReference>
<organism evidence="2 3">
    <name type="scientific">Clostridium folliculivorans</name>
    <dbReference type="NCBI Taxonomy" id="2886038"/>
    <lineage>
        <taxon>Bacteria</taxon>
        <taxon>Bacillati</taxon>
        <taxon>Bacillota</taxon>
        <taxon>Clostridia</taxon>
        <taxon>Eubacteriales</taxon>
        <taxon>Clostridiaceae</taxon>
        <taxon>Clostridium</taxon>
    </lineage>
</organism>
<dbReference type="PANTHER" id="PTHR33594">
    <property type="entry name" value="SUPERFAMILY HYDROLASE, PUTATIVE (AFU_ORTHOLOGUE AFUA_1G03035)-RELATED"/>
    <property type="match status" value="1"/>
</dbReference>
<accession>A0A9W5Y231</accession>
<dbReference type="NCBIfam" id="TIGR00277">
    <property type="entry name" value="HDIG"/>
    <property type="match status" value="1"/>
</dbReference>
<dbReference type="PROSITE" id="PS51831">
    <property type="entry name" value="HD"/>
    <property type="match status" value="1"/>
</dbReference>
<comment type="caution">
    <text evidence="2">The sequence shown here is derived from an EMBL/GenBank/DDBJ whole genome shotgun (WGS) entry which is preliminary data.</text>
</comment>
<dbReference type="RefSeq" id="WP_261852069.1">
    <property type="nucleotide sequence ID" value="NZ_BQXY01000002.1"/>
</dbReference>
<reference evidence="2" key="1">
    <citation type="journal article" date="2023" name="Int. J. Syst. Evol. Microbiol.">
        <title>&lt;i&gt;Clostridium folliculivorans&lt;/i&gt; sp. nov., isolated from soil samples of an organic paddy in Japan.</title>
        <authorList>
            <person name="Tazawa J."/>
            <person name="Kobayashi H."/>
            <person name="Tanizawa Y."/>
            <person name="Uchino A."/>
            <person name="Tanaka F."/>
            <person name="Urashima Y."/>
            <person name="Miura S."/>
            <person name="Sakamoto M."/>
            <person name="Ohkuma M."/>
            <person name="Tohno M."/>
        </authorList>
    </citation>
    <scope>NUCLEOTIDE SEQUENCE</scope>
    <source>
        <strain evidence="2">D1-1</strain>
    </source>
</reference>
<dbReference type="Pfam" id="PF01966">
    <property type="entry name" value="HD"/>
    <property type="match status" value="1"/>
</dbReference>
<gene>
    <name evidence="2" type="ORF">CFOLD11_19280</name>
</gene>
<dbReference type="InterPro" id="IPR003607">
    <property type="entry name" value="HD/PDEase_dom"/>
</dbReference>
<dbReference type="SMART" id="SM00471">
    <property type="entry name" value="HDc"/>
    <property type="match status" value="1"/>
</dbReference>
<dbReference type="Gene3D" id="1.10.3210.50">
    <property type="match status" value="1"/>
</dbReference>
<dbReference type="PANTHER" id="PTHR33594:SF1">
    <property type="entry name" value="HD_PDEASE DOMAIN-CONTAINING PROTEIN"/>
    <property type="match status" value="1"/>
</dbReference>
<proteinExistence type="predicted"/>
<dbReference type="Proteomes" id="UP001057868">
    <property type="component" value="Unassembled WGS sequence"/>
</dbReference>
<protein>
    <submittedName>
        <fullName evidence="2">Phosphohydrolase</fullName>
    </submittedName>
</protein>
<dbReference type="EMBL" id="BQXY01000002">
    <property type="protein sequence ID" value="GKU25102.1"/>
    <property type="molecule type" value="Genomic_DNA"/>
</dbReference>
<evidence type="ECO:0000313" key="3">
    <source>
        <dbReference type="Proteomes" id="UP001057868"/>
    </source>
</evidence>
<dbReference type="InterPro" id="IPR006675">
    <property type="entry name" value="HDIG_dom"/>
</dbReference>
<dbReference type="CDD" id="cd00077">
    <property type="entry name" value="HDc"/>
    <property type="match status" value="1"/>
</dbReference>